<keyword evidence="2" id="KW-1185">Reference proteome</keyword>
<dbReference type="InterPro" id="IPR039370">
    <property type="entry name" value="BTF3"/>
</dbReference>
<dbReference type="AlphaFoldDB" id="A0A8R1EPC3"/>
<sequence>MSVRATVVKRTVSGGKGKIPEYADGTKAIFHYQTLFPIEKPEKGQQLPAEKENFNEKALFRRAKARIAAWKLDEAEEDLKLLLRNHPAAAALVAREMKIVTERRVEKQNDSRNTYSKMFKQ</sequence>
<protein>
    <submittedName>
        <fullName evidence="1">Uncharacterized protein</fullName>
    </submittedName>
</protein>
<proteinExistence type="predicted"/>
<dbReference type="PANTHER" id="PTHR10351">
    <property type="entry name" value="TRANSCRIPTION FACTOR BTF3 FAMILY MEMBER"/>
    <property type="match status" value="1"/>
</dbReference>
<dbReference type="Proteomes" id="UP000005237">
    <property type="component" value="Unassembled WGS sequence"/>
</dbReference>
<accession>A0A8R1EPC3</accession>
<dbReference type="InterPro" id="IPR011990">
    <property type="entry name" value="TPR-like_helical_dom_sf"/>
</dbReference>
<evidence type="ECO:0000313" key="2">
    <source>
        <dbReference type="Proteomes" id="UP000005237"/>
    </source>
</evidence>
<evidence type="ECO:0000313" key="1">
    <source>
        <dbReference type="EnsemblMetazoa" id="CJA37744.1"/>
    </source>
</evidence>
<organism evidence="1 2">
    <name type="scientific">Caenorhabditis japonica</name>
    <dbReference type="NCBI Taxonomy" id="281687"/>
    <lineage>
        <taxon>Eukaryota</taxon>
        <taxon>Metazoa</taxon>
        <taxon>Ecdysozoa</taxon>
        <taxon>Nematoda</taxon>
        <taxon>Chromadorea</taxon>
        <taxon>Rhabditida</taxon>
        <taxon>Rhabditina</taxon>
        <taxon>Rhabditomorpha</taxon>
        <taxon>Rhabditoidea</taxon>
        <taxon>Rhabditidae</taxon>
        <taxon>Peloderinae</taxon>
        <taxon>Caenorhabditis</taxon>
    </lineage>
</organism>
<dbReference type="EnsemblMetazoa" id="CJA37744.1">
    <property type="protein sequence ID" value="CJA37744.1"/>
    <property type="gene ID" value="WBGene00213591"/>
</dbReference>
<name>A0A8R1EPC3_CAEJA</name>
<reference evidence="2" key="1">
    <citation type="submission" date="2010-08" db="EMBL/GenBank/DDBJ databases">
        <authorList>
            <consortium name="Caenorhabditis japonica Sequencing Consortium"/>
            <person name="Wilson R.K."/>
        </authorList>
    </citation>
    <scope>NUCLEOTIDE SEQUENCE [LARGE SCALE GENOMIC DNA]</scope>
    <source>
        <strain evidence="2">DF5081</strain>
    </source>
</reference>
<dbReference type="Gene3D" id="1.25.40.10">
    <property type="entry name" value="Tetratricopeptide repeat domain"/>
    <property type="match status" value="1"/>
</dbReference>
<reference evidence="1" key="2">
    <citation type="submission" date="2022-06" db="UniProtKB">
        <authorList>
            <consortium name="EnsemblMetazoa"/>
        </authorList>
    </citation>
    <scope>IDENTIFICATION</scope>
    <source>
        <strain evidence="1">DF5081</strain>
    </source>
</reference>